<evidence type="ECO:0000256" key="7">
    <source>
        <dbReference type="ARBA" id="ARBA00023002"/>
    </source>
</evidence>
<dbReference type="PANTHER" id="PTHR12907:SF26">
    <property type="entry name" value="HIF PROLYL HYDROXYLASE, ISOFORM C"/>
    <property type="match status" value="1"/>
</dbReference>
<dbReference type="InterPro" id="IPR002893">
    <property type="entry name" value="Znf_MYND"/>
</dbReference>
<dbReference type="PROSITE" id="PS51471">
    <property type="entry name" value="FE2OG_OXY"/>
    <property type="match status" value="1"/>
</dbReference>
<evidence type="ECO:0000259" key="13">
    <source>
        <dbReference type="PROSITE" id="PS50865"/>
    </source>
</evidence>
<dbReference type="AlphaFoldDB" id="A0A9P0C4Z2"/>
<keyword evidence="16" id="KW-1185">Reference proteome</keyword>
<dbReference type="GO" id="GO:0160082">
    <property type="term" value="F:hypoxia-inducible factor-proline dioxygenase activity"/>
    <property type="evidence" value="ECO:0007669"/>
    <property type="project" value="UniProtKB-EC"/>
</dbReference>
<feature type="domain" description="MYND-type" evidence="13">
    <location>
        <begin position="10"/>
        <end position="46"/>
    </location>
</feature>
<keyword evidence="6" id="KW-0223">Dioxygenase</keyword>
<dbReference type="GO" id="GO:0008198">
    <property type="term" value="F:ferrous iron binding"/>
    <property type="evidence" value="ECO:0007669"/>
    <property type="project" value="TreeGrafter"/>
</dbReference>
<evidence type="ECO:0000259" key="14">
    <source>
        <dbReference type="PROSITE" id="PS51471"/>
    </source>
</evidence>
<dbReference type="SUPFAM" id="SSF144232">
    <property type="entry name" value="HIT/MYND zinc finger-like"/>
    <property type="match status" value="1"/>
</dbReference>
<sequence>MNQERVRACCAVCYQQTNRRCGRCLNIYYCNKDHQRQDWKRHKTECGPKKSKQGSVPSKVGDCVNHNEESVNLQQNFVSNYTVDSRFCESAAIDARNDNIRHLIKSREESVKSPGPLDLSKHSRTTSEDVNKSESAGSSSQGHNDSVTSSIVYTNRDLIRGSAITYEGSSEHEILSDPVQQLNADDFSAASTSNVLKSVNRTEIKMPALPSHEAEHGTKMREYPEASLRNSVAPFNHMPNTYHMEPSDPCYEVCQRLVRDMTQYGVCVLDNFLGREKGLLVRNEVLNMYRQGIFSAGQLVSNPKSKDSQTVRSDLITWIDGKEPYCYYIKQLITQVDNIVLRANKMAHNGKMGDYFINGRTKAMVACYPGLGSHYVKHVDNPNKDGRCITAIYYLNLDWDVEKCGGLLRVFPEGTDQVADIAPIFDRMLFFWSDRRNPHEVQPAYSTRYAITLWYFDSQEREIALKKYKEEHAALLQQYSQRK</sequence>
<accession>A0A9P0C4Z2</accession>
<keyword evidence="5" id="KW-0847">Vitamin C</keyword>
<evidence type="ECO:0000256" key="9">
    <source>
        <dbReference type="ARBA" id="ARBA00039004"/>
    </source>
</evidence>
<dbReference type="PROSITE" id="PS50865">
    <property type="entry name" value="ZF_MYND_2"/>
    <property type="match status" value="1"/>
</dbReference>
<keyword evidence="2" id="KW-0479">Metal-binding</keyword>
<keyword evidence="3 11" id="KW-0863">Zinc-finger</keyword>
<evidence type="ECO:0000256" key="10">
    <source>
        <dbReference type="ARBA" id="ARBA00049134"/>
    </source>
</evidence>
<keyword evidence="7" id="KW-0560">Oxidoreductase</keyword>
<dbReference type="Gene3D" id="6.10.140.2220">
    <property type="match status" value="1"/>
</dbReference>
<comment type="cofactor">
    <cofactor evidence="1">
        <name>L-ascorbate</name>
        <dbReference type="ChEBI" id="CHEBI:38290"/>
    </cofactor>
</comment>
<dbReference type="Pfam" id="PF13640">
    <property type="entry name" value="2OG-FeII_Oxy_3"/>
    <property type="match status" value="1"/>
</dbReference>
<dbReference type="Pfam" id="PF01753">
    <property type="entry name" value="zf-MYND"/>
    <property type="match status" value="1"/>
</dbReference>
<dbReference type="EC" id="1.14.11.29" evidence="9"/>
<evidence type="ECO:0000256" key="8">
    <source>
        <dbReference type="ARBA" id="ARBA00023004"/>
    </source>
</evidence>
<protein>
    <recommendedName>
        <fullName evidence="9">hypoxia-inducible factor-proline dioxygenase</fullName>
        <ecNumber evidence="9">1.14.11.29</ecNumber>
    </recommendedName>
</protein>
<dbReference type="EMBL" id="OU893333">
    <property type="protein sequence ID" value="CAH0756183.1"/>
    <property type="molecule type" value="Genomic_DNA"/>
</dbReference>
<evidence type="ECO:0000256" key="2">
    <source>
        <dbReference type="ARBA" id="ARBA00022723"/>
    </source>
</evidence>
<keyword evidence="8" id="KW-0408">Iron</keyword>
<gene>
    <name evidence="15" type="ORF">DIATSA_LOCUS6856</name>
</gene>
<evidence type="ECO:0000256" key="11">
    <source>
        <dbReference type="PROSITE-ProRule" id="PRU00134"/>
    </source>
</evidence>
<dbReference type="GO" id="GO:0008270">
    <property type="term" value="F:zinc ion binding"/>
    <property type="evidence" value="ECO:0007669"/>
    <property type="project" value="UniProtKB-KW"/>
</dbReference>
<dbReference type="OrthoDB" id="76265at2759"/>
<reference evidence="15" key="2">
    <citation type="submission" date="2022-10" db="EMBL/GenBank/DDBJ databases">
        <authorList>
            <consortium name="ENA_rothamsted_submissions"/>
            <consortium name="culmorum"/>
            <person name="King R."/>
        </authorList>
    </citation>
    <scope>NUCLEOTIDE SEQUENCE</scope>
</reference>
<dbReference type="InterPro" id="IPR044862">
    <property type="entry name" value="Pro_4_hyd_alph_FE2OG_OXY"/>
</dbReference>
<dbReference type="PANTHER" id="PTHR12907">
    <property type="entry name" value="EGL NINE HOMOLOG-RELATED"/>
    <property type="match status" value="1"/>
</dbReference>
<dbReference type="SMART" id="SM00702">
    <property type="entry name" value="P4Hc"/>
    <property type="match status" value="1"/>
</dbReference>
<reference evidence="15" key="1">
    <citation type="submission" date="2021-12" db="EMBL/GenBank/DDBJ databases">
        <authorList>
            <person name="King R."/>
        </authorList>
    </citation>
    <scope>NUCLEOTIDE SEQUENCE</scope>
</reference>
<dbReference type="InterPro" id="IPR051559">
    <property type="entry name" value="HIF_prolyl_hydroxylases"/>
</dbReference>
<evidence type="ECO:0000256" key="4">
    <source>
        <dbReference type="ARBA" id="ARBA00022833"/>
    </source>
</evidence>
<proteinExistence type="predicted"/>
<evidence type="ECO:0000256" key="1">
    <source>
        <dbReference type="ARBA" id="ARBA00001961"/>
    </source>
</evidence>
<name>A0A9P0C4Z2_9NEOP</name>
<feature type="region of interest" description="Disordered" evidence="12">
    <location>
        <begin position="105"/>
        <end position="149"/>
    </location>
</feature>
<evidence type="ECO:0000256" key="5">
    <source>
        <dbReference type="ARBA" id="ARBA00022896"/>
    </source>
</evidence>
<dbReference type="Proteomes" id="UP001153714">
    <property type="component" value="Chromosome 2"/>
</dbReference>
<dbReference type="GO" id="GO:0031418">
    <property type="term" value="F:L-ascorbic acid binding"/>
    <property type="evidence" value="ECO:0007669"/>
    <property type="project" value="UniProtKB-KW"/>
</dbReference>
<evidence type="ECO:0000256" key="12">
    <source>
        <dbReference type="SAM" id="MobiDB-lite"/>
    </source>
</evidence>
<evidence type="ECO:0000256" key="6">
    <source>
        <dbReference type="ARBA" id="ARBA00022964"/>
    </source>
</evidence>
<organism evidence="15 16">
    <name type="scientific">Diatraea saccharalis</name>
    <name type="common">sugarcane borer</name>
    <dbReference type="NCBI Taxonomy" id="40085"/>
    <lineage>
        <taxon>Eukaryota</taxon>
        <taxon>Metazoa</taxon>
        <taxon>Ecdysozoa</taxon>
        <taxon>Arthropoda</taxon>
        <taxon>Hexapoda</taxon>
        <taxon>Insecta</taxon>
        <taxon>Pterygota</taxon>
        <taxon>Neoptera</taxon>
        <taxon>Endopterygota</taxon>
        <taxon>Lepidoptera</taxon>
        <taxon>Glossata</taxon>
        <taxon>Ditrysia</taxon>
        <taxon>Pyraloidea</taxon>
        <taxon>Crambidae</taxon>
        <taxon>Crambinae</taxon>
        <taxon>Diatraea</taxon>
    </lineage>
</organism>
<evidence type="ECO:0000313" key="15">
    <source>
        <dbReference type="EMBL" id="CAH0756183.1"/>
    </source>
</evidence>
<evidence type="ECO:0000313" key="16">
    <source>
        <dbReference type="Proteomes" id="UP001153714"/>
    </source>
</evidence>
<feature type="compositionally biased region" description="Polar residues" evidence="12">
    <location>
        <begin position="133"/>
        <end position="149"/>
    </location>
</feature>
<dbReference type="Gene3D" id="2.60.120.620">
    <property type="entry name" value="q2cbj1_9rhob like domain"/>
    <property type="match status" value="1"/>
</dbReference>
<dbReference type="GO" id="GO:0071456">
    <property type="term" value="P:cellular response to hypoxia"/>
    <property type="evidence" value="ECO:0007669"/>
    <property type="project" value="TreeGrafter"/>
</dbReference>
<dbReference type="InterPro" id="IPR005123">
    <property type="entry name" value="Oxoglu/Fe-dep_dioxygenase_dom"/>
</dbReference>
<feature type="compositionally biased region" description="Basic and acidic residues" evidence="12">
    <location>
        <begin position="119"/>
        <end position="132"/>
    </location>
</feature>
<evidence type="ECO:0000256" key="3">
    <source>
        <dbReference type="ARBA" id="ARBA00022771"/>
    </source>
</evidence>
<dbReference type="InterPro" id="IPR006620">
    <property type="entry name" value="Pro_4_hyd_alph"/>
</dbReference>
<feature type="domain" description="Fe2OG dioxygenase" evidence="14">
    <location>
        <begin position="359"/>
        <end position="457"/>
    </location>
</feature>
<keyword evidence="4" id="KW-0862">Zinc</keyword>
<comment type="catalytic activity">
    <reaction evidence="10">
        <text>L-prolyl-[hypoxia-inducible factor alpha subunit] + 2-oxoglutarate + O2 = trans-4-hydroxy-L-prolyl-[hypoxia-inducible factor alpha subunit] + succinate + CO2</text>
        <dbReference type="Rhea" id="RHEA:48400"/>
        <dbReference type="Rhea" id="RHEA-COMP:12093"/>
        <dbReference type="Rhea" id="RHEA-COMP:12094"/>
        <dbReference type="ChEBI" id="CHEBI:15379"/>
        <dbReference type="ChEBI" id="CHEBI:16526"/>
        <dbReference type="ChEBI" id="CHEBI:16810"/>
        <dbReference type="ChEBI" id="CHEBI:30031"/>
        <dbReference type="ChEBI" id="CHEBI:50342"/>
        <dbReference type="ChEBI" id="CHEBI:61965"/>
        <dbReference type="EC" id="1.14.11.29"/>
    </reaction>
</comment>